<dbReference type="Gene3D" id="3.40.50.12780">
    <property type="entry name" value="N-terminal domain of ligase-like"/>
    <property type="match status" value="1"/>
</dbReference>
<dbReference type="PANTHER" id="PTHR44845">
    <property type="entry name" value="CARRIER DOMAIN-CONTAINING PROTEIN"/>
    <property type="match status" value="1"/>
</dbReference>
<accession>A0ABN6C915</accession>
<organism evidence="4 5">
    <name type="scientific">Actinoplanes ianthinogenes</name>
    <dbReference type="NCBI Taxonomy" id="122358"/>
    <lineage>
        <taxon>Bacteria</taxon>
        <taxon>Bacillati</taxon>
        <taxon>Actinomycetota</taxon>
        <taxon>Actinomycetes</taxon>
        <taxon>Micromonosporales</taxon>
        <taxon>Micromonosporaceae</taxon>
        <taxon>Actinoplanes</taxon>
    </lineage>
</organism>
<keyword evidence="2" id="KW-0597">Phosphoprotein</keyword>
<keyword evidence="1" id="KW-0596">Phosphopantetheine</keyword>
<evidence type="ECO:0000259" key="3">
    <source>
        <dbReference type="Pfam" id="PF00501"/>
    </source>
</evidence>
<sequence>MTAALLQAPPAPLSAFPSGARRAEPVLRVLARRAAETPDLVAVDDGGYLATYAELWHAAARTRRDLVEAGVEPGDVVAIAAGRGTELVAAMLGVWLAGAACLPVGPDHLDLSVPDPDEIRAAVVAPGFPAPDGVPAVPIVEVVAAPTEPPWVAIPDGAAVAVLTWVFGTSGRPVTIRLTHDDLATLLDRCAADPRLAAGPVVLEFFLPLVLGARLELAPGRPSE</sequence>
<dbReference type="SUPFAM" id="SSF56801">
    <property type="entry name" value="Acetyl-CoA synthetase-like"/>
    <property type="match status" value="1"/>
</dbReference>
<protein>
    <recommendedName>
        <fullName evidence="3">AMP-dependent synthetase/ligase domain-containing protein</fullName>
    </recommendedName>
</protein>
<dbReference type="RefSeq" id="WP_189337032.1">
    <property type="nucleotide sequence ID" value="NZ_AP023356.1"/>
</dbReference>
<dbReference type="Pfam" id="PF00501">
    <property type="entry name" value="AMP-binding"/>
    <property type="match status" value="1"/>
</dbReference>
<dbReference type="EMBL" id="AP023356">
    <property type="protein sequence ID" value="BCJ41900.1"/>
    <property type="molecule type" value="Genomic_DNA"/>
</dbReference>
<feature type="domain" description="AMP-dependent synthetase/ligase" evidence="3">
    <location>
        <begin position="31"/>
        <end position="107"/>
    </location>
</feature>
<dbReference type="InterPro" id="IPR042099">
    <property type="entry name" value="ANL_N_sf"/>
</dbReference>
<gene>
    <name evidence="4" type="ORF">Aiant_25570</name>
</gene>
<evidence type="ECO:0000313" key="5">
    <source>
        <dbReference type="Proteomes" id="UP000676967"/>
    </source>
</evidence>
<reference evidence="4 5" key="1">
    <citation type="submission" date="2020-08" db="EMBL/GenBank/DDBJ databases">
        <title>Whole genome shotgun sequence of Actinoplanes ianthinogenes NBRC 13996.</title>
        <authorList>
            <person name="Komaki H."/>
            <person name="Tamura T."/>
        </authorList>
    </citation>
    <scope>NUCLEOTIDE SEQUENCE [LARGE SCALE GENOMIC DNA]</scope>
    <source>
        <strain evidence="4 5">NBRC 13996</strain>
    </source>
</reference>
<dbReference type="InterPro" id="IPR000873">
    <property type="entry name" value="AMP-dep_synth/lig_dom"/>
</dbReference>
<evidence type="ECO:0000256" key="1">
    <source>
        <dbReference type="ARBA" id="ARBA00022450"/>
    </source>
</evidence>
<proteinExistence type="predicted"/>
<dbReference type="PANTHER" id="PTHR44845:SF6">
    <property type="entry name" value="BETA-ALANINE-ACTIVATING ENZYME"/>
    <property type="match status" value="1"/>
</dbReference>
<dbReference type="Proteomes" id="UP000676967">
    <property type="component" value="Chromosome"/>
</dbReference>
<name>A0ABN6C915_9ACTN</name>
<evidence type="ECO:0000313" key="4">
    <source>
        <dbReference type="EMBL" id="BCJ41900.1"/>
    </source>
</evidence>
<evidence type="ECO:0000256" key="2">
    <source>
        <dbReference type="ARBA" id="ARBA00022553"/>
    </source>
</evidence>
<keyword evidence="5" id="KW-1185">Reference proteome</keyword>